<evidence type="ECO:0000256" key="1">
    <source>
        <dbReference type="ARBA" id="ARBA00023186"/>
    </source>
</evidence>
<evidence type="ECO:0000313" key="3">
    <source>
        <dbReference type="EMBL" id="EME27824.1"/>
    </source>
</evidence>
<organism evidence="3 4">
    <name type="scientific">Galdieria sulphuraria</name>
    <name type="common">Red alga</name>
    <dbReference type="NCBI Taxonomy" id="130081"/>
    <lineage>
        <taxon>Eukaryota</taxon>
        <taxon>Rhodophyta</taxon>
        <taxon>Bangiophyceae</taxon>
        <taxon>Galdieriales</taxon>
        <taxon>Galdieriaceae</taxon>
        <taxon>Galdieria</taxon>
    </lineage>
</organism>
<keyword evidence="3" id="KW-0647">Proteasome</keyword>
<dbReference type="AlphaFoldDB" id="M2XWL7"/>
<keyword evidence="1" id="KW-0143">Chaperone</keyword>
<proteinExistence type="inferred from homology"/>
<evidence type="ECO:0000313" key="4">
    <source>
        <dbReference type="Proteomes" id="UP000030680"/>
    </source>
</evidence>
<dbReference type="GO" id="GO:0000502">
    <property type="term" value="C:proteasome complex"/>
    <property type="evidence" value="ECO:0007669"/>
    <property type="project" value="UniProtKB-KW"/>
</dbReference>
<evidence type="ECO:0000256" key="2">
    <source>
        <dbReference type="ARBA" id="ARBA00043974"/>
    </source>
</evidence>
<dbReference type="EMBL" id="KB454527">
    <property type="protein sequence ID" value="EME27824.1"/>
    <property type="molecule type" value="Genomic_DNA"/>
</dbReference>
<dbReference type="Proteomes" id="UP000030680">
    <property type="component" value="Unassembled WGS sequence"/>
</dbReference>
<comment type="similarity">
    <text evidence="2">Belongs to the POMP/UMP1 family.</text>
</comment>
<keyword evidence="4" id="KW-1185">Reference proteome</keyword>
<dbReference type="GO" id="GO:0043248">
    <property type="term" value="P:proteasome assembly"/>
    <property type="evidence" value="ECO:0007669"/>
    <property type="project" value="InterPro"/>
</dbReference>
<dbReference type="GeneID" id="17086706"/>
<dbReference type="GO" id="GO:0005737">
    <property type="term" value="C:cytoplasm"/>
    <property type="evidence" value="ECO:0007669"/>
    <property type="project" value="TreeGrafter"/>
</dbReference>
<dbReference type="RefSeq" id="XP_005704344.1">
    <property type="nucleotide sequence ID" value="XM_005704287.1"/>
</dbReference>
<protein>
    <submittedName>
        <fullName evidence="3">Proteasome maturation factor UMP1 family protein</fullName>
    </submittedName>
</protein>
<sequence length="128" mass="15032">MDHWDARHLSQMDHTWLQGKQFTKPDCLKTKHPVEQVQEKSFEEELYTRHKLVALALGSQVPLRIDIERRILKQFHKLPGFQTTQPGLDTILGRDEEITFEDVLSPPEERDDIVETDSLAVFERKLKL</sequence>
<dbReference type="InterPro" id="IPR008012">
    <property type="entry name" value="Ump1"/>
</dbReference>
<dbReference type="OrthoDB" id="15001at2759"/>
<dbReference type="Pfam" id="PF05348">
    <property type="entry name" value="UMP1"/>
    <property type="match status" value="1"/>
</dbReference>
<name>M2XWL7_GALSU</name>
<dbReference type="PANTHER" id="PTHR12828:SF3">
    <property type="entry name" value="PROTEASOME MATURATION PROTEIN"/>
    <property type="match status" value="1"/>
</dbReference>
<dbReference type="PANTHER" id="PTHR12828">
    <property type="entry name" value="PROTEASOME MATURATION PROTEIN UMP1"/>
    <property type="match status" value="1"/>
</dbReference>
<dbReference type="GO" id="GO:0005634">
    <property type="term" value="C:nucleus"/>
    <property type="evidence" value="ECO:0007669"/>
    <property type="project" value="TreeGrafter"/>
</dbReference>
<dbReference type="STRING" id="130081.M2XWL7"/>
<dbReference type="KEGG" id="gsl:Gasu_46460"/>
<reference evidence="4" key="1">
    <citation type="journal article" date="2013" name="Science">
        <title>Gene transfer from bacteria and archaea facilitated evolution of an extremophilic eukaryote.</title>
        <authorList>
            <person name="Schonknecht G."/>
            <person name="Chen W.H."/>
            <person name="Ternes C.M."/>
            <person name="Barbier G.G."/>
            <person name="Shrestha R.P."/>
            <person name="Stanke M."/>
            <person name="Brautigam A."/>
            <person name="Baker B.J."/>
            <person name="Banfield J.F."/>
            <person name="Garavito R.M."/>
            <person name="Carr K."/>
            <person name="Wilkerson C."/>
            <person name="Rensing S.A."/>
            <person name="Gagneul D."/>
            <person name="Dickenson N.E."/>
            <person name="Oesterhelt C."/>
            <person name="Lercher M.J."/>
            <person name="Weber A.P."/>
        </authorList>
    </citation>
    <scope>NUCLEOTIDE SEQUENCE [LARGE SCALE GENOMIC DNA]</scope>
    <source>
        <strain evidence="4">074W</strain>
    </source>
</reference>
<gene>
    <name evidence="3" type="ORF">Gasu_46460</name>
</gene>
<dbReference type="Gramene" id="EME27824">
    <property type="protein sequence ID" value="EME27824"/>
    <property type="gene ID" value="Gasu_46460"/>
</dbReference>
<accession>M2XWL7</accession>